<organism evidence="4 5">
    <name type="scientific">Pleurodeles waltl</name>
    <name type="common">Iberian ribbed newt</name>
    <dbReference type="NCBI Taxonomy" id="8319"/>
    <lineage>
        <taxon>Eukaryota</taxon>
        <taxon>Metazoa</taxon>
        <taxon>Chordata</taxon>
        <taxon>Craniata</taxon>
        <taxon>Vertebrata</taxon>
        <taxon>Euteleostomi</taxon>
        <taxon>Amphibia</taxon>
        <taxon>Batrachia</taxon>
        <taxon>Caudata</taxon>
        <taxon>Salamandroidea</taxon>
        <taxon>Salamandridae</taxon>
        <taxon>Pleurodelinae</taxon>
        <taxon>Pleurodeles</taxon>
    </lineage>
</organism>
<name>A0AAV7LHK4_PLEWA</name>
<comment type="caution">
    <text evidence="4">The sequence shown here is derived from an EMBL/GenBank/DDBJ whole genome shotgun (WGS) entry which is preliminary data.</text>
</comment>
<dbReference type="InterPro" id="IPR045160">
    <property type="entry name" value="ATG16"/>
</dbReference>
<dbReference type="PANTHER" id="PTHR19878">
    <property type="entry name" value="AUTOPHAGY PROTEIN 16-LIKE"/>
    <property type="match status" value="1"/>
</dbReference>
<feature type="compositionally biased region" description="Basic and acidic residues" evidence="2">
    <location>
        <begin position="309"/>
        <end position="325"/>
    </location>
</feature>
<dbReference type="Gene3D" id="1.20.5.170">
    <property type="match status" value="1"/>
</dbReference>
<evidence type="ECO:0000256" key="2">
    <source>
        <dbReference type="SAM" id="MobiDB-lite"/>
    </source>
</evidence>
<dbReference type="Pfam" id="PF08614">
    <property type="entry name" value="ATG16"/>
    <property type="match status" value="1"/>
</dbReference>
<dbReference type="GO" id="GO:0000421">
    <property type="term" value="C:autophagosome membrane"/>
    <property type="evidence" value="ECO:0007669"/>
    <property type="project" value="TreeGrafter"/>
</dbReference>
<dbReference type="PANTHER" id="PTHR19878:SF6">
    <property type="entry name" value="AUTOPHAGY-RELATED PROTEIN 16-1"/>
    <property type="match status" value="1"/>
</dbReference>
<feature type="region of interest" description="Disordered" evidence="2">
    <location>
        <begin position="216"/>
        <end position="325"/>
    </location>
</feature>
<keyword evidence="1" id="KW-0175">Coiled coil</keyword>
<feature type="coiled-coil region" evidence="1">
    <location>
        <begin position="127"/>
        <end position="161"/>
    </location>
</feature>
<dbReference type="CDD" id="cd22887">
    <property type="entry name" value="Atg16_CCD"/>
    <property type="match status" value="1"/>
</dbReference>
<evidence type="ECO:0000259" key="3">
    <source>
        <dbReference type="Pfam" id="PF08614"/>
    </source>
</evidence>
<dbReference type="GO" id="GO:0043495">
    <property type="term" value="F:protein-membrane adaptor activity"/>
    <property type="evidence" value="ECO:0007669"/>
    <property type="project" value="TreeGrafter"/>
</dbReference>
<dbReference type="GO" id="GO:0034045">
    <property type="term" value="C:phagophore assembly site membrane"/>
    <property type="evidence" value="ECO:0007669"/>
    <property type="project" value="TreeGrafter"/>
</dbReference>
<feature type="domain" description="Autophagy-related protein 16" evidence="3">
    <location>
        <begin position="8"/>
        <end position="195"/>
    </location>
</feature>
<protein>
    <recommendedName>
        <fullName evidence="3">Autophagy-related protein 16 domain-containing protein</fullName>
    </recommendedName>
</protein>
<evidence type="ECO:0000313" key="4">
    <source>
        <dbReference type="EMBL" id="KAJ1089935.1"/>
    </source>
</evidence>
<dbReference type="AlphaFoldDB" id="A0AAV7LHK4"/>
<dbReference type="InterPro" id="IPR013923">
    <property type="entry name" value="Autophagy-rel_prot_16_dom"/>
</dbReference>
<dbReference type="GO" id="GO:0034274">
    <property type="term" value="C:Atg12-Atg5-Atg16 complex"/>
    <property type="evidence" value="ECO:0007669"/>
    <property type="project" value="TreeGrafter"/>
</dbReference>
<feature type="compositionally biased region" description="Polar residues" evidence="2">
    <location>
        <begin position="286"/>
        <end position="297"/>
    </location>
</feature>
<dbReference type="EMBL" id="JANPWB010000015">
    <property type="protein sequence ID" value="KAJ1089935.1"/>
    <property type="molecule type" value="Genomic_DNA"/>
</dbReference>
<evidence type="ECO:0000256" key="1">
    <source>
        <dbReference type="SAM" id="Coils"/>
    </source>
</evidence>
<dbReference type="GO" id="GO:0000045">
    <property type="term" value="P:autophagosome assembly"/>
    <property type="evidence" value="ECO:0007669"/>
    <property type="project" value="InterPro"/>
</dbReference>
<dbReference type="Proteomes" id="UP001066276">
    <property type="component" value="Chromosome 11"/>
</dbReference>
<reference evidence="4" key="1">
    <citation type="journal article" date="2022" name="bioRxiv">
        <title>Sequencing and chromosome-scale assembly of the giantPleurodeles waltlgenome.</title>
        <authorList>
            <person name="Brown T."/>
            <person name="Elewa A."/>
            <person name="Iarovenko S."/>
            <person name="Subramanian E."/>
            <person name="Araus A.J."/>
            <person name="Petzold A."/>
            <person name="Susuki M."/>
            <person name="Suzuki K.-i.T."/>
            <person name="Hayashi T."/>
            <person name="Toyoda A."/>
            <person name="Oliveira C."/>
            <person name="Osipova E."/>
            <person name="Leigh N.D."/>
            <person name="Simon A."/>
            <person name="Yun M.H."/>
        </authorList>
    </citation>
    <scope>NUCLEOTIDE SEQUENCE</scope>
    <source>
        <strain evidence="4">20211129_DDA</strain>
        <tissue evidence="4">Liver</tissue>
    </source>
</reference>
<sequence length="325" mass="37377">MELTWKRHIRAELQRRDRNQKEGYEGLLETYLKLLDRLDLQNFLAEKLQLETHRNDFSGSPTHHMAHETLCLEAAHLRIQHQLELTELLKARAELAETVLELNKTLQLKDLEIQDHRARISKQAQDISSLTKRYQDQKAYVEELEQQHQFLQDEHSVLQLTYLAMDERLQRTQGENKQLLARWMEEKAMEADRLNRHNEQEEKYGKLLAKLRRKLEKMKKSSMTPPAHAMEEPVTDPQSGNVASEHDCIANQEPSEVQAAVLGPSAMEEDTTPDTDSCYAPPEGDQASSDFLCTTDASLDPVPPGADGESLRKVPTEHKVEEVTQ</sequence>
<gene>
    <name evidence="4" type="ORF">NDU88_003075</name>
</gene>
<evidence type="ECO:0000313" key="5">
    <source>
        <dbReference type="Proteomes" id="UP001066276"/>
    </source>
</evidence>
<accession>A0AAV7LHK4</accession>
<keyword evidence="5" id="KW-1185">Reference proteome</keyword>
<proteinExistence type="predicted"/>